<sequence length="121" mass="13612">MTTSIVRQENTRQSLKSGRVLPIDRCAPLRRPQIRKPDWRALDSAPNSNTYGYSNAPTVRPVSRDRMDRIAGRSEYMFDRPKGRMDRFYARVDRVVHSPGATIVSLAATSMLLGLAPLIAP</sequence>
<dbReference type="GeneID" id="301812355"/>
<keyword evidence="1" id="KW-0812">Transmembrane</keyword>
<comment type="caution">
    <text evidence="2">The sequence shown here is derived from an EMBL/GenBank/DDBJ whole genome shotgun (WGS) entry which is preliminary data.</text>
</comment>
<keyword evidence="1" id="KW-1133">Transmembrane helix</keyword>
<feature type="transmembrane region" description="Helical" evidence="1">
    <location>
        <begin position="95"/>
        <end position="120"/>
    </location>
</feature>
<reference evidence="2" key="1">
    <citation type="submission" date="2022-02" db="EMBL/GenBank/DDBJ databases">
        <title>Corynebacterium sp. from urogenital microbiome.</title>
        <authorList>
            <person name="Cappelli E.A."/>
            <person name="Ribeiro T.G."/>
            <person name="Peixe L."/>
        </authorList>
    </citation>
    <scope>NUCLEOTIDE SEQUENCE</scope>
    <source>
        <strain evidence="2">C9Ua_112</strain>
    </source>
</reference>
<dbReference type="EMBL" id="JAKMUV010000002">
    <property type="protein sequence ID" value="MCZ9304372.1"/>
    <property type="molecule type" value="Genomic_DNA"/>
</dbReference>
<gene>
    <name evidence="2" type="ORF">L8U58_02280</name>
</gene>
<protein>
    <submittedName>
        <fullName evidence="2">Uncharacterized protein</fullName>
    </submittedName>
</protein>
<evidence type="ECO:0000313" key="2">
    <source>
        <dbReference type="EMBL" id="MCZ9304372.1"/>
    </source>
</evidence>
<organism evidence="2 3">
    <name type="scientific">Corynebacterium macclintockiae</name>
    <dbReference type="NCBI Taxonomy" id="2913501"/>
    <lineage>
        <taxon>Bacteria</taxon>
        <taxon>Bacillati</taxon>
        <taxon>Actinomycetota</taxon>
        <taxon>Actinomycetes</taxon>
        <taxon>Mycobacteriales</taxon>
        <taxon>Corynebacteriaceae</taxon>
        <taxon>Corynebacterium</taxon>
    </lineage>
</organism>
<dbReference type="Proteomes" id="UP001146505">
    <property type="component" value="Unassembled WGS sequence"/>
</dbReference>
<keyword evidence="1" id="KW-0472">Membrane</keyword>
<dbReference type="AlphaFoldDB" id="A0A9X3RQU6"/>
<keyword evidence="3" id="KW-1185">Reference proteome</keyword>
<evidence type="ECO:0000313" key="3">
    <source>
        <dbReference type="Proteomes" id="UP001146505"/>
    </source>
</evidence>
<evidence type="ECO:0000256" key="1">
    <source>
        <dbReference type="SAM" id="Phobius"/>
    </source>
</evidence>
<proteinExistence type="predicted"/>
<accession>A0A9X3RQU6</accession>
<dbReference type="RefSeq" id="WP_141747038.1">
    <property type="nucleotide sequence ID" value="NZ_JAKMUV010000002.1"/>
</dbReference>
<name>A0A9X3RQU6_9CORY</name>